<proteinExistence type="predicted"/>
<dbReference type="KEGG" id="cox:E0W60_34265"/>
<dbReference type="RefSeq" id="WP_135707290.1">
    <property type="nucleotide sequence ID" value="NZ_CP038638.1"/>
</dbReference>
<dbReference type="AlphaFoldDB" id="A0A4P7LJX9"/>
<dbReference type="Proteomes" id="UP000295294">
    <property type="component" value="Plasmid unnamed3"/>
</dbReference>
<organism evidence="1 2">
    <name type="scientific">Cupriavidus oxalaticus</name>
    <dbReference type="NCBI Taxonomy" id="96344"/>
    <lineage>
        <taxon>Bacteria</taxon>
        <taxon>Pseudomonadati</taxon>
        <taxon>Pseudomonadota</taxon>
        <taxon>Betaproteobacteria</taxon>
        <taxon>Burkholderiales</taxon>
        <taxon>Burkholderiaceae</taxon>
        <taxon>Cupriavidus</taxon>
    </lineage>
</organism>
<protein>
    <recommendedName>
        <fullName evidence="3">Morphogenetic protein</fullName>
    </recommendedName>
</protein>
<dbReference type="OrthoDB" id="72471at2"/>
<gene>
    <name evidence="1" type="ORF">E0W60_34265</name>
</gene>
<dbReference type="EMBL" id="CP038638">
    <property type="protein sequence ID" value="QBY56125.1"/>
    <property type="molecule type" value="Genomic_DNA"/>
</dbReference>
<geneLocation type="plasmid" evidence="1">
    <name>unnamed3</name>
</geneLocation>
<evidence type="ECO:0000313" key="1">
    <source>
        <dbReference type="EMBL" id="QBY56125.1"/>
    </source>
</evidence>
<evidence type="ECO:0000313" key="2">
    <source>
        <dbReference type="Proteomes" id="UP000295294"/>
    </source>
</evidence>
<name>A0A4P7LJX9_9BURK</name>
<accession>A0A4P7LJX9</accession>
<keyword evidence="1" id="KW-0614">Plasmid</keyword>
<reference evidence="1 2" key="1">
    <citation type="submission" date="2019-03" db="EMBL/GenBank/DDBJ databases">
        <title>Efficiently degradation of phenoxyalkanoic acid herbicides by Cupriavidus oxalaticus strain X32.</title>
        <authorList>
            <person name="Sheng X."/>
        </authorList>
    </citation>
    <scope>NUCLEOTIDE SEQUENCE [LARGE SCALE GENOMIC DNA]</scope>
    <source>
        <strain evidence="1 2">X32</strain>
        <plasmid evidence="1 2">unnamed3</plasmid>
    </source>
</reference>
<sequence length="216" mass="24483">MADRPILFSGAMVRAILDSKKTQTRRVIDERTREELRAAAAIGEIFGLPEGGAVDPRDLDYILPFCRHGKPGDRLWVRETWYCDDYRVKRGPYLKPDDLDVDEAREHGTLVYAADGLDPYEAEQPIWRPSIHMPRWASRITLEITGVRAERLNDCSEADARAEGVRGWSTTGGDGYEDDGQTAREQFVDLWNGINGAGAWHANPWVWVVEFRRAAP</sequence>
<evidence type="ECO:0008006" key="3">
    <source>
        <dbReference type="Google" id="ProtNLM"/>
    </source>
</evidence>